<sequence length="202" mass="23231">MPFKSLSNENVRYLELGDVCEIQTGFGVKTSFYRDNGFPIIKGENIHGGQITTDNLSYCNPNNHPNAPVIKYGDIVIVSHGCPGKVGINLTDREFFFSNNVHKLIPDETVLIKKYLYHCLLNKQEEIKGLAKGSSQPFVGKSVMRKLKIPIYCLETQTKIVETLDKFQELKQELKQELLLRKRQHSYYRDQIWRPLLGNLTE</sequence>
<evidence type="ECO:0000256" key="4">
    <source>
        <dbReference type="SAM" id="Coils"/>
    </source>
</evidence>
<proteinExistence type="inferred from homology"/>
<name>E8ZHV0_MYCHL</name>
<dbReference type="Pfam" id="PF01420">
    <property type="entry name" value="Methylase_S"/>
    <property type="match status" value="1"/>
</dbReference>
<reference evidence="6 7" key="1">
    <citation type="journal article" date="2011" name="J. Bacteriol.">
        <title>Complete genome sequence of Mycoplasma haemofelis, a hemotropic mycoplasma.</title>
        <authorList>
            <person name="Barker E.N."/>
            <person name="Helps C.R."/>
            <person name="Peters I.R."/>
            <person name="Darby A.C."/>
            <person name="Radford A.D."/>
            <person name="Tasker S."/>
        </authorList>
    </citation>
    <scope>NUCLEOTIDE SEQUENCE [LARGE SCALE GENOMIC DNA]</scope>
    <source>
        <strain evidence="6 7">Langford 1</strain>
    </source>
</reference>
<feature type="coiled-coil region" evidence="4">
    <location>
        <begin position="157"/>
        <end position="184"/>
    </location>
</feature>
<dbReference type="InterPro" id="IPR052021">
    <property type="entry name" value="Type-I_RS_S_subunit"/>
</dbReference>
<gene>
    <name evidence="6" type="primary">hsdS</name>
    <name evidence="6" type="ordered locus">HF1_07130</name>
</gene>
<dbReference type="GO" id="GO:0009307">
    <property type="term" value="P:DNA restriction-modification system"/>
    <property type="evidence" value="ECO:0007669"/>
    <property type="project" value="UniProtKB-KW"/>
</dbReference>
<evidence type="ECO:0000259" key="5">
    <source>
        <dbReference type="Pfam" id="PF01420"/>
    </source>
</evidence>
<evidence type="ECO:0000256" key="2">
    <source>
        <dbReference type="ARBA" id="ARBA00022747"/>
    </source>
</evidence>
<keyword evidence="7" id="KW-1185">Reference proteome</keyword>
<keyword evidence="3" id="KW-0238">DNA-binding</keyword>
<dbReference type="KEGG" id="mha:HF1_07130"/>
<dbReference type="PANTHER" id="PTHR30408:SF12">
    <property type="entry name" value="TYPE I RESTRICTION ENZYME MJAVIII SPECIFICITY SUBUNIT"/>
    <property type="match status" value="1"/>
</dbReference>
<protein>
    <submittedName>
        <fullName evidence="6">Type I restriction-modification system, S subunit</fullName>
    </submittedName>
</protein>
<evidence type="ECO:0000256" key="3">
    <source>
        <dbReference type="ARBA" id="ARBA00023125"/>
    </source>
</evidence>
<organism evidence="6 7">
    <name type="scientific">Mycoplasma haemofelis (strain Langford 1)</name>
    <name type="common">Haemobartonella felis</name>
    <dbReference type="NCBI Taxonomy" id="941640"/>
    <lineage>
        <taxon>Bacteria</taxon>
        <taxon>Bacillati</taxon>
        <taxon>Mycoplasmatota</taxon>
        <taxon>Mollicutes</taxon>
        <taxon>Mycoplasmataceae</taxon>
        <taxon>Mycoplasma</taxon>
    </lineage>
</organism>
<dbReference type="HOGENOM" id="CLU_021095_5_1_14"/>
<evidence type="ECO:0000313" key="7">
    <source>
        <dbReference type="Proteomes" id="UP000008637"/>
    </source>
</evidence>
<dbReference type="Proteomes" id="UP000008637">
    <property type="component" value="Chromosome"/>
</dbReference>
<dbReference type="SUPFAM" id="SSF116734">
    <property type="entry name" value="DNA methylase specificity domain"/>
    <property type="match status" value="1"/>
</dbReference>
<dbReference type="InterPro" id="IPR000055">
    <property type="entry name" value="Restrct_endonuc_typeI_TRD"/>
</dbReference>
<keyword evidence="2" id="KW-0680">Restriction system</keyword>
<dbReference type="REBASE" id="134948">
    <property type="entry name" value="S3.Mha1ORF7190P"/>
</dbReference>
<dbReference type="EMBL" id="FR773153">
    <property type="protein sequence ID" value="CBY92721.1"/>
    <property type="molecule type" value="Genomic_DNA"/>
</dbReference>
<accession>E8ZHV0</accession>
<dbReference type="GO" id="GO:0003677">
    <property type="term" value="F:DNA binding"/>
    <property type="evidence" value="ECO:0007669"/>
    <property type="project" value="UniProtKB-KW"/>
</dbReference>
<dbReference type="OrthoDB" id="396674at2"/>
<dbReference type="PANTHER" id="PTHR30408">
    <property type="entry name" value="TYPE-1 RESTRICTION ENZYME ECOKI SPECIFICITY PROTEIN"/>
    <property type="match status" value="1"/>
</dbReference>
<evidence type="ECO:0000313" key="6">
    <source>
        <dbReference type="EMBL" id="CBY92721.1"/>
    </source>
</evidence>
<keyword evidence="4" id="KW-0175">Coiled coil</keyword>
<feature type="domain" description="Type I restriction modification DNA specificity" evidence="5">
    <location>
        <begin position="9"/>
        <end position="178"/>
    </location>
</feature>
<comment type="similarity">
    <text evidence="1">Belongs to the type-I restriction system S methylase family.</text>
</comment>
<dbReference type="Gene3D" id="3.90.220.20">
    <property type="entry name" value="DNA methylase specificity domains"/>
    <property type="match status" value="1"/>
</dbReference>
<dbReference type="InterPro" id="IPR044946">
    <property type="entry name" value="Restrct_endonuc_typeI_TRD_sf"/>
</dbReference>
<evidence type="ECO:0000256" key="1">
    <source>
        <dbReference type="ARBA" id="ARBA00010923"/>
    </source>
</evidence>
<dbReference type="AlphaFoldDB" id="E8ZHV0"/>